<dbReference type="SUPFAM" id="SSF82549">
    <property type="entry name" value="DAK1/DegV-like"/>
    <property type="match status" value="1"/>
</dbReference>
<dbReference type="PANTHER" id="PTHR33434:SF2">
    <property type="entry name" value="FATTY ACID-BINDING PROTEIN TM_1468"/>
    <property type="match status" value="1"/>
</dbReference>
<keyword evidence="1" id="KW-0446">Lipid-binding</keyword>
<dbReference type="InterPro" id="IPR003797">
    <property type="entry name" value="DegV"/>
</dbReference>
<reference evidence="2 3" key="1">
    <citation type="journal article" date="2019" name="Nat. Med.">
        <title>A library of human gut bacterial isolates paired with longitudinal multiomics data enables mechanistic microbiome research.</title>
        <authorList>
            <person name="Poyet M."/>
            <person name="Groussin M."/>
            <person name="Gibbons S.M."/>
            <person name="Avila-Pacheco J."/>
            <person name="Jiang X."/>
            <person name="Kearney S.M."/>
            <person name="Perrotta A.R."/>
            <person name="Berdy B."/>
            <person name="Zhao S."/>
            <person name="Lieberman T.D."/>
            <person name="Swanson P.K."/>
            <person name="Smith M."/>
            <person name="Roesemann S."/>
            <person name="Alexander J.E."/>
            <person name="Rich S.A."/>
            <person name="Livny J."/>
            <person name="Vlamakis H."/>
            <person name="Clish C."/>
            <person name="Bullock K."/>
            <person name="Deik A."/>
            <person name="Scott J."/>
            <person name="Pierce K.A."/>
            <person name="Xavier R.J."/>
            <person name="Alm E.J."/>
        </authorList>
    </citation>
    <scope>NUCLEOTIDE SEQUENCE [LARGE SCALE GENOMIC DNA]</scope>
    <source>
        <strain evidence="2 3">BIOML-A4</strain>
    </source>
</reference>
<name>A0A6L8TGA9_9FIRM</name>
<accession>A0A6L8TGA9</accession>
<organism evidence="2 3">
    <name type="scientific">Blautia massiliensis</name>
    <name type="common">ex Durand et al. 2017</name>
    <dbReference type="NCBI Taxonomy" id="1737424"/>
    <lineage>
        <taxon>Bacteria</taxon>
        <taxon>Bacillati</taxon>
        <taxon>Bacillota</taxon>
        <taxon>Clostridia</taxon>
        <taxon>Lachnospirales</taxon>
        <taxon>Lachnospiraceae</taxon>
        <taxon>Blautia</taxon>
    </lineage>
</organism>
<proteinExistence type="predicted"/>
<dbReference type="AlphaFoldDB" id="A0A6L8TGA9"/>
<dbReference type="RefSeq" id="WP_161209805.1">
    <property type="nucleotide sequence ID" value="NZ_JBKSXL010000006.1"/>
</dbReference>
<gene>
    <name evidence="2" type="ORF">GT694_13785</name>
</gene>
<dbReference type="NCBIfam" id="TIGR00762">
    <property type="entry name" value="DegV"/>
    <property type="match status" value="1"/>
</dbReference>
<dbReference type="PANTHER" id="PTHR33434">
    <property type="entry name" value="DEGV DOMAIN-CONTAINING PROTEIN DR_1986-RELATED"/>
    <property type="match status" value="1"/>
</dbReference>
<dbReference type="Proteomes" id="UP000473323">
    <property type="component" value="Unassembled WGS sequence"/>
</dbReference>
<dbReference type="PROSITE" id="PS51482">
    <property type="entry name" value="DEGV"/>
    <property type="match status" value="1"/>
</dbReference>
<dbReference type="GO" id="GO:0008289">
    <property type="term" value="F:lipid binding"/>
    <property type="evidence" value="ECO:0007669"/>
    <property type="project" value="UniProtKB-KW"/>
</dbReference>
<evidence type="ECO:0000313" key="3">
    <source>
        <dbReference type="Proteomes" id="UP000473323"/>
    </source>
</evidence>
<dbReference type="Gene3D" id="3.30.1180.10">
    <property type="match status" value="1"/>
</dbReference>
<comment type="caution">
    <text evidence="2">The sequence shown here is derived from an EMBL/GenBank/DDBJ whole genome shotgun (WGS) entry which is preliminary data.</text>
</comment>
<dbReference type="InterPro" id="IPR050270">
    <property type="entry name" value="DegV_domain_contain"/>
</dbReference>
<dbReference type="InterPro" id="IPR043168">
    <property type="entry name" value="DegV_C"/>
</dbReference>
<evidence type="ECO:0000313" key="2">
    <source>
        <dbReference type="EMBL" id="MZL63094.1"/>
    </source>
</evidence>
<dbReference type="Gene3D" id="3.40.50.10170">
    <property type="match status" value="1"/>
</dbReference>
<evidence type="ECO:0000256" key="1">
    <source>
        <dbReference type="ARBA" id="ARBA00023121"/>
    </source>
</evidence>
<sequence>MKSIAIVTDSNCGMSPTQVKDLGIYMLPMPFFIDDKEYLEDIDMNQSEFFQHLEQNPGCRVSTSQPTPESVTTLWDKLLKDYDEIVHIPMSSGLSSSMQTARMLAEDYDGRVRVVNNQRISGTLRYSAIEAIQQAKNGLSADEIGTWLEKNRFDSSIYITVATLKYLKQGGRITPAAAALGTMLRLKPVLQIQGEKLDAFSKARTMTQAKSTMTKAIKDDIADRFGEKINLDVIHSHNLEAAEEFRKEVLTTFPNIGEVNIFPLSLSVSCHIGPGSLALTCSKVHPEIW</sequence>
<dbReference type="EMBL" id="WWVT01000024">
    <property type="protein sequence ID" value="MZL63094.1"/>
    <property type="molecule type" value="Genomic_DNA"/>
</dbReference>
<dbReference type="Pfam" id="PF02645">
    <property type="entry name" value="DegV"/>
    <property type="match status" value="1"/>
</dbReference>
<protein>
    <submittedName>
        <fullName evidence="2">DegV family EDD domain-containing protein</fullName>
    </submittedName>
</protein>